<proteinExistence type="predicted"/>
<feature type="compositionally biased region" description="Low complexity" evidence="1">
    <location>
        <begin position="51"/>
        <end position="74"/>
    </location>
</feature>
<reference evidence="2 3" key="1">
    <citation type="submission" date="2015-07" db="EMBL/GenBank/DDBJ databases">
        <title>Genome sequencing of Kibdelosporangium phytohabitans.</title>
        <authorList>
            <person name="Qin S."/>
            <person name="Xing K."/>
        </authorList>
    </citation>
    <scope>NUCLEOTIDE SEQUENCE [LARGE SCALE GENOMIC DNA]</scope>
    <source>
        <strain evidence="2 3">KLBMP1111</strain>
    </source>
</reference>
<dbReference type="KEGG" id="kphy:AOZ06_36345"/>
<evidence type="ECO:0000313" key="2">
    <source>
        <dbReference type="EMBL" id="ALG11617.1"/>
    </source>
</evidence>
<dbReference type="SUPFAM" id="SSF56801">
    <property type="entry name" value="Acetyl-CoA synthetase-like"/>
    <property type="match status" value="1"/>
</dbReference>
<accession>A0A0N9HVZ0</accession>
<dbReference type="EMBL" id="CP012752">
    <property type="protein sequence ID" value="ALG11617.1"/>
    <property type="molecule type" value="Genomic_DNA"/>
</dbReference>
<feature type="region of interest" description="Disordered" evidence="1">
    <location>
        <begin position="42"/>
        <end position="74"/>
    </location>
</feature>
<dbReference type="STRING" id="860235.AOZ06_36345"/>
<evidence type="ECO:0000313" key="3">
    <source>
        <dbReference type="Proteomes" id="UP000063699"/>
    </source>
</evidence>
<sequence>MVDDARATTVITDLDELSAAAKAESADLLPVVAREEDIARVLDTSGTTGLPPSRSSTVSIPTSSSTPCSRPTWR</sequence>
<gene>
    <name evidence="2" type="ORF">AOZ06_36345</name>
</gene>
<dbReference type="AlphaFoldDB" id="A0A0N9HVZ0"/>
<keyword evidence="3" id="KW-1185">Reference proteome</keyword>
<dbReference type="RefSeq" id="WP_054293518.1">
    <property type="nucleotide sequence ID" value="NZ_CP012752.1"/>
</dbReference>
<organism evidence="2 3">
    <name type="scientific">Kibdelosporangium phytohabitans</name>
    <dbReference type="NCBI Taxonomy" id="860235"/>
    <lineage>
        <taxon>Bacteria</taxon>
        <taxon>Bacillati</taxon>
        <taxon>Actinomycetota</taxon>
        <taxon>Actinomycetes</taxon>
        <taxon>Pseudonocardiales</taxon>
        <taxon>Pseudonocardiaceae</taxon>
        <taxon>Kibdelosporangium</taxon>
    </lineage>
</organism>
<protein>
    <submittedName>
        <fullName evidence="2">Uncharacterized protein</fullName>
    </submittedName>
</protein>
<name>A0A0N9HVZ0_9PSEU</name>
<dbReference type="Proteomes" id="UP000063699">
    <property type="component" value="Chromosome"/>
</dbReference>
<evidence type="ECO:0000256" key="1">
    <source>
        <dbReference type="SAM" id="MobiDB-lite"/>
    </source>
</evidence>